<reference evidence="3 4" key="1">
    <citation type="submission" date="2024-01" db="EMBL/GenBank/DDBJ databases">
        <title>Mesobacterium rodlantinim sp. nov., isolated from shallow sea hydrothermal systems off Kueishantao Island.</title>
        <authorList>
            <person name="Su Z."/>
            <person name="Tang K."/>
        </authorList>
    </citation>
    <scope>NUCLEOTIDE SEQUENCE [LARGE SCALE GENOMIC DNA]</scope>
    <source>
        <strain evidence="3 4">TK19101</strain>
    </source>
</reference>
<comment type="caution">
    <text evidence="3">The sequence shown here is derived from an EMBL/GenBank/DDBJ whole genome shotgun (WGS) entry which is preliminary data.</text>
</comment>
<accession>A0ABU6HEQ9</accession>
<dbReference type="InterPro" id="IPR036366">
    <property type="entry name" value="PGBDSf"/>
</dbReference>
<dbReference type="InterPro" id="IPR002477">
    <property type="entry name" value="Peptidoglycan-bd-like"/>
</dbReference>
<evidence type="ECO:0000259" key="2">
    <source>
        <dbReference type="Pfam" id="PF01471"/>
    </source>
</evidence>
<name>A0ABU6HEQ9_9RHOB</name>
<dbReference type="InterPro" id="IPR036365">
    <property type="entry name" value="PGBD-like_sf"/>
</dbReference>
<evidence type="ECO:0000313" key="4">
    <source>
        <dbReference type="Proteomes" id="UP001348149"/>
    </source>
</evidence>
<protein>
    <submittedName>
        <fullName evidence="3">Peptidoglycan-binding protein</fullName>
    </submittedName>
</protein>
<dbReference type="SUPFAM" id="SSF47090">
    <property type="entry name" value="PGBD-like"/>
    <property type="match status" value="2"/>
</dbReference>
<dbReference type="InterPro" id="IPR029030">
    <property type="entry name" value="Caspase-like_dom_sf"/>
</dbReference>
<proteinExistence type="predicted"/>
<dbReference type="EMBL" id="JAYLLH010000006">
    <property type="protein sequence ID" value="MEC3860866.1"/>
    <property type="molecule type" value="Genomic_DNA"/>
</dbReference>
<gene>
    <name evidence="3" type="ORF">VK792_06180</name>
</gene>
<sequence>MIRILVASVLAAMVALPVSARDLAFLIGNADYSRLEPVPEARQMAGLAGQFRQAGYEVEILDNLDAARNAAFTDLLRTRARDADRLVVVLCGQIVSHGFDGWLLGTDAKAEAVADLDSEGLSIRTLAEISKSHPDKALILVAATNAAAPVLPGAGTDLGGMWMPKGVTLLQTPTDRLMTLVQGGLLQPGQSLRDLVVASDGVLRPAGYVTDAPLVDDPAEKAWMAAMARGGLVDYQSFLTRFPDSAQAAQAQQRIATLHEQRRQRAEGVERRVAASETARKYIQRDLDRLGYDTRGIDGIFGQGTRGAIAAWQTSRGLGGVRGYLTADQVALLHTQARRFAERTPAPARTVRVSAPEASSLSSLTTRRRVEERLAQMGYGTGAVDGRFDMATRNAVRRYQRDRGLDVTGFVTPHTLAVLMAGRL</sequence>
<dbReference type="SUPFAM" id="SSF52129">
    <property type="entry name" value="Caspase-like"/>
    <property type="match status" value="1"/>
</dbReference>
<feature type="signal peptide" evidence="1">
    <location>
        <begin position="1"/>
        <end position="20"/>
    </location>
</feature>
<dbReference type="Gene3D" id="3.40.50.1460">
    <property type="match status" value="1"/>
</dbReference>
<feature type="domain" description="Peptidoglycan binding-like" evidence="2">
    <location>
        <begin position="279"/>
        <end position="332"/>
    </location>
</feature>
<evidence type="ECO:0000313" key="3">
    <source>
        <dbReference type="EMBL" id="MEC3860866.1"/>
    </source>
</evidence>
<keyword evidence="4" id="KW-1185">Reference proteome</keyword>
<dbReference type="Pfam" id="PF01471">
    <property type="entry name" value="PG_binding_1"/>
    <property type="match status" value="2"/>
</dbReference>
<evidence type="ECO:0000256" key="1">
    <source>
        <dbReference type="SAM" id="SignalP"/>
    </source>
</evidence>
<organism evidence="3 4">
    <name type="scientific">Mesobacterium hydrothermale</name>
    <dbReference type="NCBI Taxonomy" id="3111907"/>
    <lineage>
        <taxon>Bacteria</taxon>
        <taxon>Pseudomonadati</taxon>
        <taxon>Pseudomonadota</taxon>
        <taxon>Alphaproteobacteria</taxon>
        <taxon>Rhodobacterales</taxon>
        <taxon>Roseobacteraceae</taxon>
        <taxon>Mesobacterium</taxon>
    </lineage>
</organism>
<feature type="domain" description="Peptidoglycan binding-like" evidence="2">
    <location>
        <begin position="368"/>
        <end position="419"/>
    </location>
</feature>
<dbReference type="Proteomes" id="UP001348149">
    <property type="component" value="Unassembled WGS sequence"/>
</dbReference>
<feature type="chain" id="PRO_5047063328" evidence="1">
    <location>
        <begin position="21"/>
        <end position="424"/>
    </location>
</feature>
<dbReference type="Gene3D" id="1.10.101.10">
    <property type="entry name" value="PGBD-like superfamily/PGBD"/>
    <property type="match status" value="2"/>
</dbReference>
<keyword evidence="1" id="KW-0732">Signal</keyword>
<dbReference type="RefSeq" id="WP_326296501.1">
    <property type="nucleotide sequence ID" value="NZ_JAYLLH010000006.1"/>
</dbReference>